<dbReference type="Gene3D" id="1.20.1070.10">
    <property type="entry name" value="Rhodopsin 7-helix transmembrane proteins"/>
    <property type="match status" value="1"/>
</dbReference>
<feature type="transmembrane region" description="Helical" evidence="5">
    <location>
        <begin position="234"/>
        <end position="254"/>
    </location>
</feature>
<dbReference type="Pfam" id="PF10317">
    <property type="entry name" value="7TM_GPCR_Srd"/>
    <property type="match status" value="1"/>
</dbReference>
<feature type="domain" description="G-protein coupled receptors family 1 profile" evidence="6">
    <location>
        <begin position="41"/>
        <end position="256"/>
    </location>
</feature>
<dbReference type="EMBL" id="JBICCN010000054">
    <property type="protein sequence ID" value="KAL3097376.1"/>
    <property type="molecule type" value="Genomic_DNA"/>
</dbReference>
<keyword evidence="8" id="KW-1185">Reference proteome</keyword>
<gene>
    <name evidence="7" type="ORF">niasHS_003824</name>
</gene>
<dbReference type="SUPFAM" id="SSF81321">
    <property type="entry name" value="Family A G protein-coupled receptor-like"/>
    <property type="match status" value="1"/>
</dbReference>
<feature type="transmembrane region" description="Helical" evidence="5">
    <location>
        <begin position="139"/>
        <end position="161"/>
    </location>
</feature>
<feature type="transmembrane region" description="Helical" evidence="5">
    <location>
        <begin position="61"/>
        <end position="85"/>
    </location>
</feature>
<dbReference type="Proteomes" id="UP001620645">
    <property type="component" value="Unassembled WGS sequence"/>
</dbReference>
<keyword evidence="3 5" id="KW-1133">Transmembrane helix</keyword>
<dbReference type="AlphaFoldDB" id="A0ABD2K3B3"/>
<feature type="transmembrane region" description="Helical" evidence="5">
    <location>
        <begin position="29"/>
        <end position="49"/>
    </location>
</feature>
<evidence type="ECO:0000256" key="3">
    <source>
        <dbReference type="ARBA" id="ARBA00022989"/>
    </source>
</evidence>
<reference evidence="7 8" key="1">
    <citation type="submission" date="2024-10" db="EMBL/GenBank/DDBJ databases">
        <authorList>
            <person name="Kim D."/>
        </authorList>
    </citation>
    <scope>NUCLEOTIDE SEQUENCE [LARGE SCALE GENOMIC DNA]</scope>
    <source>
        <strain evidence="7">Taebaek</strain>
    </source>
</reference>
<name>A0ABD2K3B3_HETSC</name>
<evidence type="ECO:0000313" key="7">
    <source>
        <dbReference type="EMBL" id="KAL3097376.1"/>
    </source>
</evidence>
<evidence type="ECO:0000256" key="2">
    <source>
        <dbReference type="ARBA" id="ARBA00022692"/>
    </source>
</evidence>
<keyword evidence="4 5" id="KW-0472">Membrane</keyword>
<dbReference type="GO" id="GO:0016020">
    <property type="term" value="C:membrane"/>
    <property type="evidence" value="ECO:0007669"/>
    <property type="project" value="UniProtKB-SubCell"/>
</dbReference>
<dbReference type="InterPro" id="IPR019421">
    <property type="entry name" value="7TM_GPCR_serpentine_rcpt_Srd"/>
</dbReference>
<evidence type="ECO:0000313" key="8">
    <source>
        <dbReference type="Proteomes" id="UP001620645"/>
    </source>
</evidence>
<feature type="transmembrane region" description="Helical" evidence="5">
    <location>
        <begin position="266"/>
        <end position="291"/>
    </location>
</feature>
<organism evidence="7 8">
    <name type="scientific">Heterodera schachtii</name>
    <name type="common">Sugarbeet cyst nematode worm</name>
    <name type="synonym">Tylenchus schachtii</name>
    <dbReference type="NCBI Taxonomy" id="97005"/>
    <lineage>
        <taxon>Eukaryota</taxon>
        <taxon>Metazoa</taxon>
        <taxon>Ecdysozoa</taxon>
        <taxon>Nematoda</taxon>
        <taxon>Chromadorea</taxon>
        <taxon>Rhabditida</taxon>
        <taxon>Tylenchina</taxon>
        <taxon>Tylenchomorpha</taxon>
        <taxon>Tylenchoidea</taxon>
        <taxon>Heteroderidae</taxon>
        <taxon>Heteroderinae</taxon>
        <taxon>Heterodera</taxon>
    </lineage>
</organism>
<dbReference type="InterPro" id="IPR017452">
    <property type="entry name" value="GPCR_Rhodpsn_7TM"/>
</dbReference>
<comment type="caution">
    <text evidence="7">The sequence shown here is derived from an EMBL/GenBank/DDBJ whole genome shotgun (WGS) entry which is preliminary data.</text>
</comment>
<accession>A0ABD2K3B3</accession>
<proteinExistence type="predicted"/>
<feature type="transmembrane region" description="Helical" evidence="5">
    <location>
        <begin position="105"/>
        <end position="127"/>
    </location>
</feature>
<feature type="transmembrane region" description="Helical" evidence="5">
    <location>
        <begin position="181"/>
        <end position="207"/>
    </location>
</feature>
<evidence type="ECO:0000256" key="5">
    <source>
        <dbReference type="SAM" id="Phobius"/>
    </source>
</evidence>
<dbReference type="PROSITE" id="PS50262">
    <property type="entry name" value="G_PROTEIN_RECEP_F1_2"/>
    <property type="match status" value="1"/>
</dbReference>
<evidence type="ECO:0000256" key="4">
    <source>
        <dbReference type="ARBA" id="ARBA00023136"/>
    </source>
</evidence>
<keyword evidence="2 5" id="KW-0812">Transmembrane</keyword>
<comment type="subcellular location">
    <subcellularLocation>
        <location evidence="1">Membrane</location>
    </subcellularLocation>
</comment>
<evidence type="ECO:0000259" key="6">
    <source>
        <dbReference type="PROSITE" id="PS50262"/>
    </source>
</evidence>
<sequence>MTFFKEVDYLSLRPDDPVPALADYLPNSIIYTINYSLALPPNLVLLYMGLRPSLITSRVKFPTLGMTCANLFGLFGFLLLNIVYLCTVFSDVRLSLFMCSLLRTVFYNTTYVCYFLFPVLAVDQYLYVCQNVELSIRSLKAVIGVCFAIPMIVAVYDLWLQKVILNDFMFAYIRMSPYTNAFFFFVLAPSFFAFSFICNLLVLFSIVRRQSKTARKQVGRSLNPRQLQQHKGIVYTYTLQAFLPLLLATPYYVAYLCFMFDVSIELVWFVVGEAIISLHPLTNALITLFLLRPYREALKRIRPPFAQRIPLLLCSNSQRSTTTANRSVYDSIGPTTIDDLAIFGGVANCDDTPPVSL</sequence>
<evidence type="ECO:0000256" key="1">
    <source>
        <dbReference type="ARBA" id="ARBA00004370"/>
    </source>
</evidence>
<protein>
    <recommendedName>
        <fullName evidence="6">G-protein coupled receptors family 1 profile domain-containing protein</fullName>
    </recommendedName>
</protein>